<dbReference type="AlphaFoldDB" id="A0A8T0ESW5"/>
<evidence type="ECO:0000313" key="2">
    <source>
        <dbReference type="Proteomes" id="UP000807504"/>
    </source>
</evidence>
<proteinExistence type="predicted"/>
<organism evidence="1 2">
    <name type="scientific">Argiope bruennichi</name>
    <name type="common">Wasp spider</name>
    <name type="synonym">Aranea bruennichi</name>
    <dbReference type="NCBI Taxonomy" id="94029"/>
    <lineage>
        <taxon>Eukaryota</taxon>
        <taxon>Metazoa</taxon>
        <taxon>Ecdysozoa</taxon>
        <taxon>Arthropoda</taxon>
        <taxon>Chelicerata</taxon>
        <taxon>Arachnida</taxon>
        <taxon>Araneae</taxon>
        <taxon>Araneomorphae</taxon>
        <taxon>Entelegynae</taxon>
        <taxon>Araneoidea</taxon>
        <taxon>Araneidae</taxon>
        <taxon>Argiope</taxon>
    </lineage>
</organism>
<accession>A0A8T0ESW5</accession>
<reference evidence="1" key="1">
    <citation type="journal article" date="2020" name="bioRxiv">
        <title>Chromosome-level reference genome of the European wasp spider Argiope bruennichi: a resource for studies on range expansion and evolutionary adaptation.</title>
        <authorList>
            <person name="Sheffer M.M."/>
            <person name="Hoppe A."/>
            <person name="Krehenwinkel H."/>
            <person name="Uhl G."/>
            <person name="Kuss A.W."/>
            <person name="Jensen L."/>
            <person name="Jensen C."/>
            <person name="Gillespie R.G."/>
            <person name="Hoff K.J."/>
            <person name="Prost S."/>
        </authorList>
    </citation>
    <scope>NUCLEOTIDE SEQUENCE</scope>
</reference>
<reference evidence="1" key="2">
    <citation type="submission" date="2020-06" db="EMBL/GenBank/DDBJ databases">
        <authorList>
            <person name="Sheffer M."/>
        </authorList>
    </citation>
    <scope>NUCLEOTIDE SEQUENCE</scope>
</reference>
<sequence>MCLLWWWYSEAYLSQGRMVLQKVLYMLPPCAMIYEKVRLNEFIESTYTALMKLSNACQGKGSLIKKHILSINREFHSEAEERNTRKMEYPVKKLTNYFII</sequence>
<evidence type="ECO:0000313" key="1">
    <source>
        <dbReference type="EMBL" id="KAF8778334.1"/>
    </source>
</evidence>
<dbReference type="Proteomes" id="UP000807504">
    <property type="component" value="Unassembled WGS sequence"/>
</dbReference>
<name>A0A8T0ESW5_ARGBR</name>
<keyword evidence="2" id="KW-1185">Reference proteome</keyword>
<protein>
    <submittedName>
        <fullName evidence="1">Uncharacterized protein</fullName>
    </submittedName>
</protein>
<comment type="caution">
    <text evidence="1">The sequence shown here is derived from an EMBL/GenBank/DDBJ whole genome shotgun (WGS) entry which is preliminary data.</text>
</comment>
<dbReference type="EMBL" id="JABXBU010002072">
    <property type="protein sequence ID" value="KAF8778334.1"/>
    <property type="molecule type" value="Genomic_DNA"/>
</dbReference>
<gene>
    <name evidence="1" type="ORF">HNY73_015065</name>
</gene>